<evidence type="ECO:0000313" key="4">
    <source>
        <dbReference type="EMBL" id="MDJ1369972.1"/>
    </source>
</evidence>
<dbReference type="InterPro" id="IPR001647">
    <property type="entry name" value="HTH_TetR"/>
</dbReference>
<dbReference type="SUPFAM" id="SSF46689">
    <property type="entry name" value="Homeodomain-like"/>
    <property type="match status" value="1"/>
</dbReference>
<protein>
    <submittedName>
        <fullName evidence="4">TetR/AcrR family transcriptional regulator</fullName>
    </submittedName>
</protein>
<dbReference type="PANTHER" id="PTHR43479">
    <property type="entry name" value="ACREF/ENVCD OPERON REPRESSOR-RELATED"/>
    <property type="match status" value="1"/>
</dbReference>
<dbReference type="EMBL" id="PXVD01000002">
    <property type="protein sequence ID" value="MDJ1369972.1"/>
    <property type="molecule type" value="Genomic_DNA"/>
</dbReference>
<feature type="DNA-binding region" description="H-T-H motif" evidence="2">
    <location>
        <begin position="42"/>
        <end position="61"/>
    </location>
</feature>
<evidence type="ECO:0000256" key="1">
    <source>
        <dbReference type="ARBA" id="ARBA00023125"/>
    </source>
</evidence>
<keyword evidence="5" id="KW-1185">Reference proteome</keyword>
<dbReference type="PANTHER" id="PTHR43479:SF11">
    <property type="entry name" value="ACREF_ENVCD OPERON REPRESSOR-RELATED"/>
    <property type="match status" value="1"/>
</dbReference>
<dbReference type="Proteomes" id="UP001170379">
    <property type="component" value="Unassembled WGS sequence"/>
</dbReference>
<dbReference type="InterPro" id="IPR050624">
    <property type="entry name" value="HTH-type_Tx_Regulator"/>
</dbReference>
<evidence type="ECO:0000259" key="3">
    <source>
        <dbReference type="PROSITE" id="PS50977"/>
    </source>
</evidence>
<name>A0ABT7C591_9MICO</name>
<feature type="domain" description="HTH tetR-type" evidence="3">
    <location>
        <begin position="18"/>
        <end position="79"/>
    </location>
</feature>
<dbReference type="InterPro" id="IPR009057">
    <property type="entry name" value="Homeodomain-like_sf"/>
</dbReference>
<proteinExistence type="predicted"/>
<organism evidence="4 5">
    <name type="scientific">Gulosibacter molinativorax</name>
    <dbReference type="NCBI Taxonomy" id="256821"/>
    <lineage>
        <taxon>Bacteria</taxon>
        <taxon>Bacillati</taxon>
        <taxon>Actinomycetota</taxon>
        <taxon>Actinomycetes</taxon>
        <taxon>Micrococcales</taxon>
        <taxon>Microbacteriaceae</taxon>
        <taxon>Gulosibacter</taxon>
    </lineage>
</organism>
<dbReference type="PROSITE" id="PS50977">
    <property type="entry name" value="HTH_TETR_2"/>
    <property type="match status" value="1"/>
</dbReference>
<keyword evidence="1 2" id="KW-0238">DNA-binding</keyword>
<gene>
    <name evidence="4" type="ORF">C7K25_01065</name>
</gene>
<evidence type="ECO:0000256" key="2">
    <source>
        <dbReference type="PROSITE-ProRule" id="PRU00335"/>
    </source>
</evidence>
<dbReference type="Gene3D" id="1.10.357.10">
    <property type="entry name" value="Tetracycline Repressor, domain 2"/>
    <property type="match status" value="1"/>
</dbReference>
<sequence>MTVRNDSSTTPQQDPRAARSYDALIQAMLAVLRRGEDPAAVSITEIVKAAKVSRPTFYQHFADVPDLIRAATLHRLESIFARIAAAELGGTWEDFARAKLRILLGALQSDAETYLRVLRGPAAARVIRGVIDFLADQLLHHSPLGTAVTRKVSNEEAHARAEFLGAGATWRVVTWLESDFTGSNSLDEMVERLAANILLASGATSTESGAAAPRSGEGLP</sequence>
<reference evidence="4" key="1">
    <citation type="submission" date="2018-03" db="EMBL/GenBank/DDBJ databases">
        <authorList>
            <person name="Nunes O.C."/>
            <person name="Lopes A.R."/>
            <person name="Froufe H."/>
            <person name="Munoz-Merida A."/>
            <person name="Barroso C."/>
            <person name="Egas C."/>
        </authorList>
    </citation>
    <scope>NUCLEOTIDE SEQUENCE</scope>
    <source>
        <strain evidence="4">ON4</strain>
    </source>
</reference>
<evidence type="ECO:0000313" key="5">
    <source>
        <dbReference type="Proteomes" id="UP001170379"/>
    </source>
</evidence>
<dbReference type="Pfam" id="PF00440">
    <property type="entry name" value="TetR_N"/>
    <property type="match status" value="1"/>
</dbReference>
<reference evidence="4" key="2">
    <citation type="journal article" date="2022" name="Sci. Rep.">
        <title>In silico prediction of the enzymes involved in the degradation of the herbicide molinate by Gulosibacter molinativorax ON4T.</title>
        <authorList>
            <person name="Lopes A.R."/>
            <person name="Bunin E."/>
            <person name="Viana A.T."/>
            <person name="Froufe H."/>
            <person name="Munoz-Merida A."/>
            <person name="Pinho D."/>
            <person name="Figueiredo J."/>
            <person name="Barroso C."/>
            <person name="Vaz-Moreira I."/>
            <person name="Bellanger X."/>
            <person name="Egas C."/>
            <person name="Nunes O.C."/>
        </authorList>
    </citation>
    <scope>NUCLEOTIDE SEQUENCE</scope>
    <source>
        <strain evidence="4">ON4</strain>
    </source>
</reference>
<comment type="caution">
    <text evidence="4">The sequence shown here is derived from an EMBL/GenBank/DDBJ whole genome shotgun (WGS) entry which is preliminary data.</text>
</comment>
<dbReference type="RefSeq" id="WP_026935857.1">
    <property type="nucleotide sequence ID" value="NZ_CP028426.1"/>
</dbReference>
<accession>A0ABT7C591</accession>